<keyword evidence="3" id="KW-1185">Reference proteome</keyword>
<accession>A0A8X6TKZ4</accession>
<gene>
    <name evidence="2" type="ORF">NPIL_208341</name>
</gene>
<proteinExistence type="predicted"/>
<name>A0A8X6TKZ4_NEPPI</name>
<organism evidence="2 3">
    <name type="scientific">Nephila pilipes</name>
    <name type="common">Giant wood spider</name>
    <name type="synonym">Nephila maculata</name>
    <dbReference type="NCBI Taxonomy" id="299642"/>
    <lineage>
        <taxon>Eukaryota</taxon>
        <taxon>Metazoa</taxon>
        <taxon>Ecdysozoa</taxon>
        <taxon>Arthropoda</taxon>
        <taxon>Chelicerata</taxon>
        <taxon>Arachnida</taxon>
        <taxon>Araneae</taxon>
        <taxon>Araneomorphae</taxon>
        <taxon>Entelegynae</taxon>
        <taxon>Araneoidea</taxon>
        <taxon>Nephilidae</taxon>
        <taxon>Nephila</taxon>
    </lineage>
</organism>
<reference evidence="2" key="1">
    <citation type="submission" date="2020-08" db="EMBL/GenBank/DDBJ databases">
        <title>Multicomponent nature underlies the extraordinary mechanical properties of spider dragline silk.</title>
        <authorList>
            <person name="Kono N."/>
            <person name="Nakamura H."/>
            <person name="Mori M."/>
            <person name="Yoshida Y."/>
            <person name="Ohtoshi R."/>
            <person name="Malay A.D."/>
            <person name="Moran D.A.P."/>
            <person name="Tomita M."/>
            <person name="Numata K."/>
            <person name="Arakawa K."/>
        </authorList>
    </citation>
    <scope>NUCLEOTIDE SEQUENCE</scope>
</reference>
<protein>
    <submittedName>
        <fullName evidence="2">Uncharacterized protein</fullName>
    </submittedName>
</protein>
<dbReference type="AlphaFoldDB" id="A0A8X6TKZ4"/>
<feature type="region of interest" description="Disordered" evidence="1">
    <location>
        <begin position="37"/>
        <end position="60"/>
    </location>
</feature>
<evidence type="ECO:0000313" key="3">
    <source>
        <dbReference type="Proteomes" id="UP000887013"/>
    </source>
</evidence>
<dbReference type="EMBL" id="BMAW01059014">
    <property type="protein sequence ID" value="GFT19113.1"/>
    <property type="molecule type" value="Genomic_DNA"/>
</dbReference>
<sequence length="87" mass="9952">MKPFAPDHTHHQRDYPQKLLMKPLAVINNAQGAMTDSPARLVGRKSPSYPQRRTGHTQKNHIYRDLSSAESQKRILPCGIPFYPYPV</sequence>
<evidence type="ECO:0000313" key="2">
    <source>
        <dbReference type="EMBL" id="GFT19113.1"/>
    </source>
</evidence>
<evidence type="ECO:0000256" key="1">
    <source>
        <dbReference type="SAM" id="MobiDB-lite"/>
    </source>
</evidence>
<comment type="caution">
    <text evidence="2">The sequence shown here is derived from an EMBL/GenBank/DDBJ whole genome shotgun (WGS) entry which is preliminary data.</text>
</comment>
<dbReference type="Proteomes" id="UP000887013">
    <property type="component" value="Unassembled WGS sequence"/>
</dbReference>